<sequence>MERRMTSGRDVAFVNNASLLLCCSRVRNNSTSLEPCITEEETYRQRNKNRKKSKCNWILNKRHCFCATRNFDPKIAVGFQSGRNIALQMLRLIRRK</sequence>
<dbReference type="EMBL" id="BPLR01010699">
    <property type="protein sequence ID" value="GIY41188.1"/>
    <property type="molecule type" value="Genomic_DNA"/>
</dbReference>
<dbReference type="Proteomes" id="UP001054945">
    <property type="component" value="Unassembled WGS sequence"/>
</dbReference>
<comment type="caution">
    <text evidence="1">The sequence shown here is derived from an EMBL/GenBank/DDBJ whole genome shotgun (WGS) entry which is preliminary data.</text>
</comment>
<keyword evidence="2" id="KW-1185">Reference proteome</keyword>
<evidence type="ECO:0000313" key="1">
    <source>
        <dbReference type="EMBL" id="GIY41188.1"/>
    </source>
</evidence>
<organism evidence="1 2">
    <name type="scientific">Caerostris extrusa</name>
    <name type="common">Bark spider</name>
    <name type="synonym">Caerostris bankana</name>
    <dbReference type="NCBI Taxonomy" id="172846"/>
    <lineage>
        <taxon>Eukaryota</taxon>
        <taxon>Metazoa</taxon>
        <taxon>Ecdysozoa</taxon>
        <taxon>Arthropoda</taxon>
        <taxon>Chelicerata</taxon>
        <taxon>Arachnida</taxon>
        <taxon>Araneae</taxon>
        <taxon>Araneomorphae</taxon>
        <taxon>Entelegynae</taxon>
        <taxon>Araneoidea</taxon>
        <taxon>Araneidae</taxon>
        <taxon>Caerostris</taxon>
    </lineage>
</organism>
<protein>
    <submittedName>
        <fullName evidence="1">Uncharacterized protein</fullName>
    </submittedName>
</protein>
<reference evidence="1 2" key="1">
    <citation type="submission" date="2021-06" db="EMBL/GenBank/DDBJ databases">
        <title>Caerostris extrusa draft genome.</title>
        <authorList>
            <person name="Kono N."/>
            <person name="Arakawa K."/>
        </authorList>
    </citation>
    <scope>NUCLEOTIDE SEQUENCE [LARGE SCALE GENOMIC DNA]</scope>
</reference>
<dbReference type="AlphaFoldDB" id="A0AAV4T3H7"/>
<gene>
    <name evidence="1" type="ORF">CEXT_747711</name>
</gene>
<name>A0AAV4T3H7_CAEEX</name>
<proteinExistence type="predicted"/>
<evidence type="ECO:0000313" key="2">
    <source>
        <dbReference type="Proteomes" id="UP001054945"/>
    </source>
</evidence>
<accession>A0AAV4T3H7</accession>